<dbReference type="Proteomes" id="UP000238916">
    <property type="component" value="Unassembled WGS sequence"/>
</dbReference>
<dbReference type="AlphaFoldDB" id="A0A2U3KNQ1"/>
<organism evidence="1 2">
    <name type="scientific">Candidatus Desulfosporosinus infrequens</name>
    <dbReference type="NCBI Taxonomy" id="2043169"/>
    <lineage>
        <taxon>Bacteria</taxon>
        <taxon>Bacillati</taxon>
        <taxon>Bacillota</taxon>
        <taxon>Clostridia</taxon>
        <taxon>Eubacteriales</taxon>
        <taxon>Desulfitobacteriaceae</taxon>
        <taxon>Desulfosporosinus</taxon>
    </lineage>
</organism>
<dbReference type="EMBL" id="OMOF01000164">
    <property type="protein sequence ID" value="SPF41229.1"/>
    <property type="molecule type" value="Genomic_DNA"/>
</dbReference>
<name>A0A2U3KNQ1_9FIRM</name>
<sequence length="37" mass="4176">MQLSITDLAKIEATVPQNAVAGDRYNTYQMTMLDSER</sequence>
<reference evidence="2" key="1">
    <citation type="submission" date="2018-02" db="EMBL/GenBank/DDBJ databases">
        <authorList>
            <person name="Hausmann B."/>
        </authorList>
    </citation>
    <scope>NUCLEOTIDE SEQUENCE [LARGE SCALE GENOMIC DNA]</scope>
    <source>
        <strain evidence="2">Peat soil MAG SbF1</strain>
    </source>
</reference>
<evidence type="ECO:0000313" key="2">
    <source>
        <dbReference type="Proteomes" id="UP000238916"/>
    </source>
</evidence>
<protein>
    <submittedName>
        <fullName evidence="1">Uncharacterized protein</fullName>
    </submittedName>
</protein>
<accession>A0A2U3KNQ1</accession>
<proteinExistence type="predicted"/>
<gene>
    <name evidence="1" type="ORF">SBF1_2460004</name>
</gene>
<evidence type="ECO:0000313" key="1">
    <source>
        <dbReference type="EMBL" id="SPF41229.1"/>
    </source>
</evidence>